<feature type="transmembrane region" description="Helical" evidence="8">
    <location>
        <begin position="30"/>
        <end position="49"/>
    </location>
</feature>
<comment type="similarity">
    <text evidence="2 7">Belongs to the ExbD/TolR family.</text>
</comment>
<comment type="subcellular location">
    <subcellularLocation>
        <location evidence="1">Cell membrane</location>
        <topology evidence="1">Single-pass membrane protein</topology>
    </subcellularLocation>
    <subcellularLocation>
        <location evidence="7">Cell membrane</location>
        <topology evidence="7">Single-pass type II membrane protein</topology>
    </subcellularLocation>
</comment>
<dbReference type="Proteomes" id="UP000216147">
    <property type="component" value="Unassembled WGS sequence"/>
</dbReference>
<gene>
    <name evidence="9" type="ORF">B7Y86_02555</name>
</gene>
<evidence type="ECO:0000313" key="9">
    <source>
        <dbReference type="EMBL" id="OYX58586.1"/>
    </source>
</evidence>
<accession>A0A258HNY9</accession>
<dbReference type="AlphaFoldDB" id="A0A258HNY9"/>
<keyword evidence="5 8" id="KW-1133">Transmembrane helix</keyword>
<dbReference type="InterPro" id="IPR003400">
    <property type="entry name" value="ExbD"/>
</dbReference>
<keyword evidence="7" id="KW-0653">Protein transport</keyword>
<dbReference type="PANTHER" id="PTHR30558">
    <property type="entry name" value="EXBD MEMBRANE COMPONENT OF PMF-DRIVEN MACROMOLECULE IMPORT SYSTEM"/>
    <property type="match status" value="1"/>
</dbReference>
<dbReference type="PANTHER" id="PTHR30558:SF9">
    <property type="entry name" value="BIOPOLYMER TRANSPORT PROTEIN EXBD"/>
    <property type="match status" value="1"/>
</dbReference>
<dbReference type="GO" id="GO:0005886">
    <property type="term" value="C:plasma membrane"/>
    <property type="evidence" value="ECO:0007669"/>
    <property type="project" value="UniProtKB-SubCell"/>
</dbReference>
<evidence type="ECO:0000256" key="2">
    <source>
        <dbReference type="ARBA" id="ARBA00005811"/>
    </source>
</evidence>
<evidence type="ECO:0000256" key="1">
    <source>
        <dbReference type="ARBA" id="ARBA00004162"/>
    </source>
</evidence>
<name>A0A258HNY9_9CAUL</name>
<keyword evidence="4 7" id="KW-0812">Transmembrane</keyword>
<comment type="caution">
    <text evidence="9">The sequence shown here is derived from an EMBL/GenBank/DDBJ whole genome shotgun (WGS) entry which is preliminary data.</text>
</comment>
<evidence type="ECO:0000256" key="4">
    <source>
        <dbReference type="ARBA" id="ARBA00022692"/>
    </source>
</evidence>
<dbReference type="GO" id="GO:0015031">
    <property type="term" value="P:protein transport"/>
    <property type="evidence" value="ECO:0007669"/>
    <property type="project" value="UniProtKB-KW"/>
</dbReference>
<evidence type="ECO:0000256" key="6">
    <source>
        <dbReference type="ARBA" id="ARBA00023136"/>
    </source>
</evidence>
<dbReference type="EMBL" id="NCEQ01000002">
    <property type="protein sequence ID" value="OYX58586.1"/>
    <property type="molecule type" value="Genomic_DNA"/>
</dbReference>
<evidence type="ECO:0000256" key="8">
    <source>
        <dbReference type="SAM" id="Phobius"/>
    </source>
</evidence>
<dbReference type="Pfam" id="PF02472">
    <property type="entry name" value="ExbD"/>
    <property type="match status" value="1"/>
</dbReference>
<evidence type="ECO:0000313" key="10">
    <source>
        <dbReference type="Proteomes" id="UP000216147"/>
    </source>
</evidence>
<sequence length="146" mass="15611">MGSKLAGPAGQGGKTIAQNADINVTPFVDIMLVLLIIFMVAAPLATVSIRLDLPPATPPTGEEPKEPVYITIQDTGSIFIAEQQTTIETLAVDVCAALGGGSPACQEERVFVRAEPEVRYNAFMEVMNDLQTNGFYKVGLLNEDIE</sequence>
<dbReference type="GO" id="GO:0022857">
    <property type="term" value="F:transmembrane transporter activity"/>
    <property type="evidence" value="ECO:0007669"/>
    <property type="project" value="InterPro"/>
</dbReference>
<evidence type="ECO:0000256" key="7">
    <source>
        <dbReference type="RuleBase" id="RU003879"/>
    </source>
</evidence>
<evidence type="ECO:0000256" key="5">
    <source>
        <dbReference type="ARBA" id="ARBA00022989"/>
    </source>
</evidence>
<keyword evidence="7" id="KW-0813">Transport</keyword>
<keyword evidence="6 8" id="KW-0472">Membrane</keyword>
<dbReference type="Gene3D" id="3.30.420.270">
    <property type="match status" value="1"/>
</dbReference>
<protein>
    <submittedName>
        <fullName evidence="9">Biopolymer transporter ExbD</fullName>
    </submittedName>
</protein>
<evidence type="ECO:0000256" key="3">
    <source>
        <dbReference type="ARBA" id="ARBA00022475"/>
    </source>
</evidence>
<keyword evidence="3" id="KW-1003">Cell membrane</keyword>
<proteinExistence type="inferred from homology"/>
<reference evidence="9 10" key="1">
    <citation type="submission" date="2017-03" db="EMBL/GenBank/DDBJ databases">
        <title>Lifting the veil on microbial sulfur biogeochemistry in mining wastewaters.</title>
        <authorList>
            <person name="Kantor R.S."/>
            <person name="Colenbrander Nelson T."/>
            <person name="Marshall S."/>
            <person name="Bennett D."/>
            <person name="Apte S."/>
            <person name="Camacho D."/>
            <person name="Thomas B.C."/>
            <person name="Warren L.A."/>
            <person name="Banfield J.F."/>
        </authorList>
    </citation>
    <scope>NUCLEOTIDE SEQUENCE [LARGE SCALE GENOMIC DNA]</scope>
    <source>
        <strain evidence="9">32-68-21</strain>
    </source>
</reference>
<organism evidence="9 10">
    <name type="scientific">Brevundimonas subvibrioides</name>
    <dbReference type="NCBI Taxonomy" id="74313"/>
    <lineage>
        <taxon>Bacteria</taxon>
        <taxon>Pseudomonadati</taxon>
        <taxon>Pseudomonadota</taxon>
        <taxon>Alphaproteobacteria</taxon>
        <taxon>Caulobacterales</taxon>
        <taxon>Caulobacteraceae</taxon>
        <taxon>Brevundimonas</taxon>
    </lineage>
</organism>